<sequence>MSVWVNACPGFCAGPPPNNRSNVHMMLFQGRTAARARHTASHGGRARYAIHRQFGAVPRPSSAIFKWPARRVVGPQFHEATLASGTDDGSDAGDGHDDESGAGVEDVDTSASDGHQTPKGNGDDGSKLDDSGESGHEPSSETGVVAPSTSGVQGTGGGATLTREDVDGMLYDQRILFKMRLRTVKLEIMQHVPRSSPD</sequence>
<dbReference type="Proteomes" id="UP000594638">
    <property type="component" value="Unassembled WGS sequence"/>
</dbReference>
<dbReference type="EMBL" id="CACTIH010004062">
    <property type="protein sequence ID" value="CAA2989122.1"/>
    <property type="molecule type" value="Genomic_DNA"/>
</dbReference>
<evidence type="ECO:0000313" key="3">
    <source>
        <dbReference type="Proteomes" id="UP000594638"/>
    </source>
</evidence>
<dbReference type="AlphaFoldDB" id="A0A8S0SAA2"/>
<evidence type="ECO:0000256" key="1">
    <source>
        <dbReference type="SAM" id="MobiDB-lite"/>
    </source>
</evidence>
<feature type="region of interest" description="Disordered" evidence="1">
    <location>
        <begin position="81"/>
        <end position="162"/>
    </location>
</feature>
<proteinExistence type="predicted"/>
<feature type="compositionally biased region" description="Basic and acidic residues" evidence="1">
    <location>
        <begin position="121"/>
        <end position="139"/>
    </location>
</feature>
<gene>
    <name evidence="2" type="ORF">OLEA9_A114127</name>
</gene>
<name>A0A8S0SAA2_OLEEU</name>
<keyword evidence="3" id="KW-1185">Reference proteome</keyword>
<comment type="caution">
    <text evidence="2">The sequence shown here is derived from an EMBL/GenBank/DDBJ whole genome shotgun (WGS) entry which is preliminary data.</text>
</comment>
<accession>A0A8S0SAA2</accession>
<feature type="compositionally biased region" description="Polar residues" evidence="1">
    <location>
        <begin position="109"/>
        <end position="119"/>
    </location>
</feature>
<protein>
    <submittedName>
        <fullName evidence="2">Uncharacterized protein</fullName>
    </submittedName>
</protein>
<evidence type="ECO:0000313" key="2">
    <source>
        <dbReference type="EMBL" id="CAA2989122.1"/>
    </source>
</evidence>
<organism evidence="2 3">
    <name type="scientific">Olea europaea subsp. europaea</name>
    <dbReference type="NCBI Taxonomy" id="158383"/>
    <lineage>
        <taxon>Eukaryota</taxon>
        <taxon>Viridiplantae</taxon>
        <taxon>Streptophyta</taxon>
        <taxon>Embryophyta</taxon>
        <taxon>Tracheophyta</taxon>
        <taxon>Spermatophyta</taxon>
        <taxon>Magnoliopsida</taxon>
        <taxon>eudicotyledons</taxon>
        <taxon>Gunneridae</taxon>
        <taxon>Pentapetalae</taxon>
        <taxon>asterids</taxon>
        <taxon>lamiids</taxon>
        <taxon>Lamiales</taxon>
        <taxon>Oleaceae</taxon>
        <taxon>Oleeae</taxon>
        <taxon>Olea</taxon>
    </lineage>
</organism>
<dbReference type="Gramene" id="OE9A114127T1">
    <property type="protein sequence ID" value="OE9A114127C1"/>
    <property type="gene ID" value="OE9A114127"/>
</dbReference>
<reference evidence="2 3" key="1">
    <citation type="submission" date="2019-12" db="EMBL/GenBank/DDBJ databases">
        <authorList>
            <person name="Alioto T."/>
            <person name="Alioto T."/>
            <person name="Gomez Garrido J."/>
        </authorList>
    </citation>
    <scope>NUCLEOTIDE SEQUENCE [LARGE SCALE GENOMIC DNA]</scope>
</reference>